<protein>
    <submittedName>
        <fullName evidence="5">ABC transporter substrate-binding protein</fullName>
    </submittedName>
</protein>
<keyword evidence="6" id="KW-1185">Reference proteome</keyword>
<feature type="chain" id="PRO_5047111847" evidence="3">
    <location>
        <begin position="21"/>
        <end position="345"/>
    </location>
</feature>
<dbReference type="Pfam" id="PF12974">
    <property type="entry name" value="Phosphonate-bd"/>
    <property type="match status" value="1"/>
</dbReference>
<feature type="domain" description="Solute-binding protein family 3/N-terminal" evidence="4">
    <location>
        <begin position="58"/>
        <end position="288"/>
    </location>
</feature>
<dbReference type="Gene3D" id="3.40.190.10">
    <property type="entry name" value="Periplasmic binding protein-like II"/>
    <property type="match status" value="2"/>
</dbReference>
<sequence length="345" mass="37054">MKRRALSWFMAAALGVGTMAGGIGSANIVLAEEQKEETEAADETSEEPADETDSDSSVMKIGALKGPTAMGMAQLLDDENYEFSLAASPDEIVPMIVQGQVDVAAVPSNLASVLYQKTDKNVSVLAVNTLGVLYLVENGDSIQSVDDLKGKTIYASGKGATPEYALNSVLKSNGLDPEKDVTIEYKSEHAEVVAALAEDQTAVGLLPQPFVTTALMKNENLRVALDLNELWESSATDGSRLVTGVVIARNDYLKEHEADIDAFMDAYKDSVEFVNSDTEAAAQIIGNHDIIPAEVAAKAIPECSIVFMEGDEMQTILSGYLNTLNEQNPETIGGQLPDEDFYYKR</sequence>
<dbReference type="Proteomes" id="UP001644719">
    <property type="component" value="Unassembled WGS sequence"/>
</dbReference>
<dbReference type="InterPro" id="IPR001638">
    <property type="entry name" value="Solute-binding_3/MltF_N"/>
</dbReference>
<dbReference type="RefSeq" id="WP_148462176.1">
    <property type="nucleotide sequence ID" value="NZ_JAAITS010000053.1"/>
</dbReference>
<dbReference type="InterPro" id="IPR027024">
    <property type="entry name" value="UCP027386_ABC_sbc_TM0202"/>
</dbReference>
<keyword evidence="3" id="KW-0732">Signal</keyword>
<dbReference type="SMART" id="SM00062">
    <property type="entry name" value="PBPb"/>
    <property type="match status" value="1"/>
</dbReference>
<organism evidence="5 6">
    <name type="scientific">Blautia faecis</name>
    <dbReference type="NCBI Taxonomy" id="871665"/>
    <lineage>
        <taxon>Bacteria</taxon>
        <taxon>Bacillati</taxon>
        <taxon>Bacillota</taxon>
        <taxon>Clostridia</taxon>
        <taxon>Lachnospirales</taxon>
        <taxon>Lachnospiraceae</taxon>
        <taxon>Blautia</taxon>
    </lineage>
</organism>
<dbReference type="PANTHER" id="PTHR30024">
    <property type="entry name" value="ALIPHATIC SULFONATES-BINDING PROTEIN-RELATED"/>
    <property type="match status" value="1"/>
</dbReference>
<name>A0ABX2HB90_9FIRM</name>
<feature type="signal peptide" evidence="3">
    <location>
        <begin position="1"/>
        <end position="20"/>
    </location>
</feature>
<evidence type="ECO:0000256" key="1">
    <source>
        <dbReference type="ARBA" id="ARBA00010742"/>
    </source>
</evidence>
<evidence type="ECO:0000313" key="6">
    <source>
        <dbReference type="Proteomes" id="UP001644719"/>
    </source>
</evidence>
<feature type="region of interest" description="Disordered" evidence="2">
    <location>
        <begin position="34"/>
        <end position="57"/>
    </location>
</feature>
<dbReference type="SUPFAM" id="SSF53850">
    <property type="entry name" value="Periplasmic binding protein-like II"/>
    <property type="match status" value="1"/>
</dbReference>
<comment type="caution">
    <text evidence="5">The sequence shown here is derived from an EMBL/GenBank/DDBJ whole genome shotgun (WGS) entry which is preliminary data.</text>
</comment>
<feature type="compositionally biased region" description="Acidic residues" evidence="2">
    <location>
        <begin position="34"/>
        <end position="54"/>
    </location>
</feature>
<dbReference type="GeneID" id="69513611"/>
<dbReference type="EMBL" id="JAAITS010000053">
    <property type="protein sequence ID" value="NSG86893.1"/>
    <property type="molecule type" value="Genomic_DNA"/>
</dbReference>
<evidence type="ECO:0000313" key="5">
    <source>
        <dbReference type="EMBL" id="NSG86893.1"/>
    </source>
</evidence>
<dbReference type="PANTHER" id="PTHR30024:SF46">
    <property type="entry name" value="ABC TRANSPORTER, SUBSTRATE-BINDING LIPOPROTEIN"/>
    <property type="match status" value="1"/>
</dbReference>
<comment type="similarity">
    <text evidence="1">Belongs to the bacterial solute-binding protein SsuA/TauA family.</text>
</comment>
<evidence type="ECO:0000256" key="3">
    <source>
        <dbReference type="SAM" id="SignalP"/>
    </source>
</evidence>
<reference evidence="5 6" key="1">
    <citation type="journal article" date="2020" name="Cell Host Microbe">
        <title>Functional and Genomic Variation between Human-Derived Isolates of Lachnospiraceae Reveals Inter- and Intra-Species Diversity.</title>
        <authorList>
            <person name="Sorbara M.T."/>
            <person name="Littmann E.R."/>
            <person name="Fontana E."/>
            <person name="Moody T.U."/>
            <person name="Kohout C.E."/>
            <person name="Gjonbalaj M."/>
            <person name="Eaton V."/>
            <person name="Seok R."/>
            <person name="Leiner I.M."/>
            <person name="Pamer E.G."/>
        </authorList>
    </citation>
    <scope>NUCLEOTIDE SEQUENCE [LARGE SCALE GENOMIC DNA]</scope>
    <source>
        <strain evidence="5 6">MSK.17.74</strain>
    </source>
</reference>
<dbReference type="PIRSF" id="PIRSF027386">
    <property type="entry name" value="UCP027386_ABC_sbc_TM0202"/>
    <property type="match status" value="1"/>
</dbReference>
<accession>A0ABX2HB90</accession>
<evidence type="ECO:0000259" key="4">
    <source>
        <dbReference type="SMART" id="SM00062"/>
    </source>
</evidence>
<evidence type="ECO:0000256" key="2">
    <source>
        <dbReference type="SAM" id="MobiDB-lite"/>
    </source>
</evidence>
<gene>
    <name evidence="5" type="ORF">G5B17_16100</name>
</gene>
<proteinExistence type="inferred from homology"/>